<organism evidence="1">
    <name type="scientific">Picea sitchensis</name>
    <name type="common">Sitka spruce</name>
    <name type="synonym">Pinus sitchensis</name>
    <dbReference type="NCBI Taxonomy" id="3332"/>
    <lineage>
        <taxon>Eukaryota</taxon>
        <taxon>Viridiplantae</taxon>
        <taxon>Streptophyta</taxon>
        <taxon>Embryophyta</taxon>
        <taxon>Tracheophyta</taxon>
        <taxon>Spermatophyta</taxon>
        <taxon>Pinopsida</taxon>
        <taxon>Pinidae</taxon>
        <taxon>Conifers I</taxon>
        <taxon>Pinales</taxon>
        <taxon>Pinaceae</taxon>
        <taxon>Picea</taxon>
    </lineage>
</organism>
<gene>
    <name evidence="1" type="primary">orf06943</name>
    <name evidence="1" type="ORF">Q903MT_gene6889</name>
</gene>
<sequence>MKSYWFQFRALYSIYSMSGPSSYSSMLCPGPKAILKLSKLSKICTVKMLKKRLNPCNLSFYSSSDTY</sequence>
<accession>A0A6B9XV84</accession>
<name>A0A6B9XV84_PICSI</name>
<proteinExistence type="predicted"/>
<keyword evidence="1" id="KW-0496">Mitochondrion</keyword>
<protein>
    <submittedName>
        <fullName evidence="1">Uncharacterized protein</fullName>
    </submittedName>
</protein>
<dbReference type="EMBL" id="MK697706">
    <property type="protein sequence ID" value="QHR92841.1"/>
    <property type="molecule type" value="Genomic_DNA"/>
</dbReference>
<dbReference type="AlphaFoldDB" id="A0A6B9XV84"/>
<evidence type="ECO:0000313" key="1">
    <source>
        <dbReference type="EMBL" id="QHR92841.1"/>
    </source>
</evidence>
<reference evidence="1" key="1">
    <citation type="submission" date="2019-03" db="EMBL/GenBank/DDBJ databases">
        <title>Largest Complete Mitochondrial Genome of a Gymnosperm, Sitka Spruce (Picea sitchensis), Indicates Complex Physical Structure.</title>
        <authorList>
            <person name="Jackman S.D."/>
            <person name="Coombe L."/>
            <person name="Warren R."/>
            <person name="Kirk H."/>
            <person name="Trinh E."/>
            <person name="McLeod T."/>
            <person name="Pleasance S."/>
            <person name="Pandoh P."/>
            <person name="Zhao Y."/>
            <person name="Coope R."/>
            <person name="Bousquet J."/>
            <person name="Bohlmann J.C."/>
            <person name="Jones S.J.M."/>
            <person name="Birol I."/>
        </authorList>
    </citation>
    <scope>NUCLEOTIDE SEQUENCE</scope>
    <source>
        <strain evidence="1">Q903</strain>
    </source>
</reference>
<geneLocation type="mitochondrion" evidence="1"/>